<dbReference type="Proteomes" id="UP000181962">
    <property type="component" value="Chromosome"/>
</dbReference>
<organism evidence="1 2">
    <name type="scientific">Bradyrhizobium japonicum</name>
    <dbReference type="NCBI Taxonomy" id="375"/>
    <lineage>
        <taxon>Bacteria</taxon>
        <taxon>Pseudomonadati</taxon>
        <taxon>Pseudomonadota</taxon>
        <taxon>Alphaproteobacteria</taxon>
        <taxon>Hyphomicrobiales</taxon>
        <taxon>Nitrobacteraceae</taxon>
        <taxon>Bradyrhizobium</taxon>
    </lineage>
</organism>
<sequence>MMDDEGFEPIADTLACPPIQIDDRTTPDSIEAELRERLEALLASHNGLEPTLEGWRDLALALALRHEPAFQIETPADRMGRSGIGGRPAGWTGFTVRSAVKAELRRGAKSQRVAAKVVAERFGLSLSRVQNIMSERPSPPDVLRRRKYELVVEKACAMAAKKVSRE</sequence>
<dbReference type="AlphaFoldDB" id="A0A1L3F9E2"/>
<evidence type="ECO:0000313" key="2">
    <source>
        <dbReference type="Proteomes" id="UP000181962"/>
    </source>
</evidence>
<protein>
    <submittedName>
        <fullName evidence="1">Uncharacterized protein</fullName>
    </submittedName>
</protein>
<gene>
    <name evidence="1" type="ORF">BKD09_16250</name>
</gene>
<evidence type="ECO:0000313" key="1">
    <source>
        <dbReference type="EMBL" id="APG09884.1"/>
    </source>
</evidence>
<dbReference type="EMBL" id="CP017637">
    <property type="protein sequence ID" value="APG09884.1"/>
    <property type="molecule type" value="Genomic_DNA"/>
</dbReference>
<reference evidence="1 2" key="1">
    <citation type="submission" date="2016-11" db="EMBL/GenBank/DDBJ databases">
        <title>Complete Genome Sequence of Bradyrhizobium sp. strain J5, an isolated from soybean nodule in Hokkaido.</title>
        <authorList>
            <person name="Kanehara K."/>
        </authorList>
    </citation>
    <scope>NUCLEOTIDE SEQUENCE [LARGE SCALE GENOMIC DNA]</scope>
    <source>
        <strain evidence="1 2">J5</strain>
    </source>
</reference>
<dbReference type="RefSeq" id="WP_071911081.1">
    <property type="nucleotide sequence ID" value="NZ_CP017637.1"/>
</dbReference>
<dbReference type="OrthoDB" id="8451336at2"/>
<accession>A0A1L3F9E2</accession>
<name>A0A1L3F9E2_BRAJP</name>
<proteinExistence type="predicted"/>